<dbReference type="InterPro" id="IPR012337">
    <property type="entry name" value="RNaseH-like_sf"/>
</dbReference>
<evidence type="ECO:0000313" key="8">
    <source>
        <dbReference type="EMBL" id="NWX80829.1"/>
    </source>
</evidence>
<comment type="caution">
    <text evidence="8">The sequence shown here is derived from an EMBL/GenBank/DDBJ whole genome shotgun (WGS) entry which is preliminary data.</text>
</comment>
<keyword evidence="5" id="KW-0378">Hydrolase</keyword>
<dbReference type="InterPro" id="IPR001584">
    <property type="entry name" value="Integrase_cat-core"/>
</dbReference>
<dbReference type="Gene3D" id="3.30.420.10">
    <property type="entry name" value="Ribonuclease H-like superfamily/Ribonuclease H"/>
    <property type="match status" value="1"/>
</dbReference>
<dbReference type="GO" id="GO:0015074">
    <property type="term" value="P:DNA integration"/>
    <property type="evidence" value="ECO:0007669"/>
    <property type="project" value="InterPro"/>
</dbReference>
<dbReference type="InterPro" id="IPR036397">
    <property type="entry name" value="RNaseH_sf"/>
</dbReference>
<keyword evidence="6" id="KW-0695">RNA-directed DNA polymerase</keyword>
<sequence length="105" mass="11722">RGLKANEVWQMDVTHDSALGRLRYLHVTVDTYSHMIWATPQPGEKVRDVRRHLTSCFAVLGVPATIKTDNGPAYSSGSLKQFMQLWNINHITGIPHSPTGQAIVE</sequence>
<accession>A0A7K6ZBL6</accession>
<dbReference type="EMBL" id="VZSD01037232">
    <property type="protein sequence ID" value="NWX80829.1"/>
    <property type="molecule type" value="Genomic_DNA"/>
</dbReference>
<evidence type="ECO:0000256" key="4">
    <source>
        <dbReference type="ARBA" id="ARBA00022759"/>
    </source>
</evidence>
<name>A0A7K6ZBL6_ALCTO</name>
<dbReference type="AlphaFoldDB" id="A0A7K6ZBL6"/>
<keyword evidence="2" id="KW-0548">Nucleotidyltransferase</keyword>
<keyword evidence="3" id="KW-0540">Nuclease</keyword>
<organism evidence="8 9">
    <name type="scientific">Alca torda</name>
    <name type="common">Razorbill</name>
    <dbReference type="NCBI Taxonomy" id="28689"/>
    <lineage>
        <taxon>Eukaryota</taxon>
        <taxon>Metazoa</taxon>
        <taxon>Chordata</taxon>
        <taxon>Craniata</taxon>
        <taxon>Vertebrata</taxon>
        <taxon>Euteleostomi</taxon>
        <taxon>Archelosauria</taxon>
        <taxon>Archosauria</taxon>
        <taxon>Dinosauria</taxon>
        <taxon>Saurischia</taxon>
        <taxon>Theropoda</taxon>
        <taxon>Coelurosauria</taxon>
        <taxon>Aves</taxon>
        <taxon>Neognathae</taxon>
        <taxon>Neoaves</taxon>
        <taxon>Charadriiformes</taxon>
        <taxon>Alcidae</taxon>
        <taxon>Alca</taxon>
    </lineage>
</organism>
<evidence type="ECO:0000256" key="5">
    <source>
        <dbReference type="ARBA" id="ARBA00022801"/>
    </source>
</evidence>
<dbReference type="GO" id="GO:0035613">
    <property type="term" value="F:RNA stem-loop binding"/>
    <property type="evidence" value="ECO:0007669"/>
    <property type="project" value="TreeGrafter"/>
</dbReference>
<dbReference type="Proteomes" id="UP000536033">
    <property type="component" value="Unassembled WGS sequence"/>
</dbReference>
<keyword evidence="1" id="KW-0808">Transferase</keyword>
<feature type="non-terminal residue" evidence="8">
    <location>
        <position position="1"/>
    </location>
</feature>
<reference evidence="8 9" key="1">
    <citation type="submission" date="2019-09" db="EMBL/GenBank/DDBJ databases">
        <title>Bird 10,000 Genomes (B10K) Project - Family phase.</title>
        <authorList>
            <person name="Zhang G."/>
        </authorList>
    </citation>
    <scope>NUCLEOTIDE SEQUENCE [LARGE SCALE GENOMIC DNA]</scope>
    <source>
        <strain evidence="8">OUT-0003</strain>
        <tissue evidence="8">Muscle</tissue>
    </source>
</reference>
<dbReference type="Pfam" id="PF00665">
    <property type="entry name" value="rve"/>
    <property type="match status" value="1"/>
</dbReference>
<evidence type="ECO:0000256" key="6">
    <source>
        <dbReference type="ARBA" id="ARBA00022918"/>
    </source>
</evidence>
<evidence type="ECO:0000259" key="7">
    <source>
        <dbReference type="PROSITE" id="PS50994"/>
    </source>
</evidence>
<evidence type="ECO:0000256" key="2">
    <source>
        <dbReference type="ARBA" id="ARBA00022695"/>
    </source>
</evidence>
<evidence type="ECO:0000256" key="1">
    <source>
        <dbReference type="ARBA" id="ARBA00022679"/>
    </source>
</evidence>
<dbReference type="GO" id="GO:0016787">
    <property type="term" value="F:hydrolase activity"/>
    <property type="evidence" value="ECO:0007669"/>
    <property type="project" value="UniProtKB-KW"/>
</dbReference>
<evidence type="ECO:0000313" key="9">
    <source>
        <dbReference type="Proteomes" id="UP000536033"/>
    </source>
</evidence>
<dbReference type="SUPFAM" id="SSF53098">
    <property type="entry name" value="Ribonuclease H-like"/>
    <property type="match status" value="1"/>
</dbReference>
<proteinExistence type="predicted"/>
<dbReference type="GO" id="GO:0003964">
    <property type="term" value="F:RNA-directed DNA polymerase activity"/>
    <property type="evidence" value="ECO:0007669"/>
    <property type="project" value="UniProtKB-KW"/>
</dbReference>
<evidence type="ECO:0000256" key="3">
    <source>
        <dbReference type="ARBA" id="ARBA00022722"/>
    </source>
</evidence>
<keyword evidence="9" id="KW-1185">Reference proteome</keyword>
<protein>
    <submittedName>
        <fullName evidence="8">POK19 protein</fullName>
    </submittedName>
</protein>
<dbReference type="PROSITE" id="PS50994">
    <property type="entry name" value="INTEGRASE"/>
    <property type="match status" value="1"/>
</dbReference>
<keyword evidence="4" id="KW-0255">Endonuclease</keyword>
<gene>
    <name evidence="8" type="primary">Ervk19_1</name>
    <name evidence="8" type="ORF">ALCTOR_R14877</name>
</gene>
<feature type="domain" description="Integrase catalytic" evidence="7">
    <location>
        <begin position="1"/>
        <end position="105"/>
    </location>
</feature>
<dbReference type="GO" id="GO:0004519">
    <property type="term" value="F:endonuclease activity"/>
    <property type="evidence" value="ECO:0007669"/>
    <property type="project" value="UniProtKB-KW"/>
</dbReference>
<feature type="non-terminal residue" evidence="8">
    <location>
        <position position="105"/>
    </location>
</feature>
<dbReference type="PANTHER" id="PTHR41694">
    <property type="entry name" value="ENDOGENOUS RETROVIRUS GROUP K MEMBER POL PROTEIN"/>
    <property type="match status" value="1"/>
</dbReference>
<dbReference type="PANTHER" id="PTHR41694:SF3">
    <property type="entry name" value="RNA-DIRECTED DNA POLYMERASE-RELATED"/>
    <property type="match status" value="1"/>
</dbReference>